<dbReference type="STRING" id="157733.AB986_07840"/>
<protein>
    <submittedName>
        <fullName evidence="1">Uncharacterized protein</fullName>
    </submittedName>
</protein>
<sequence>MANEFALLTVSPLYILMVVLSIIYLIVLREDKGCFVTFGRIGSVAYILMYIIALILFIF</sequence>
<evidence type="ECO:0000313" key="2">
    <source>
        <dbReference type="Proteomes" id="UP000035996"/>
    </source>
</evidence>
<dbReference type="Proteomes" id="UP000035996">
    <property type="component" value="Unassembled WGS sequence"/>
</dbReference>
<organism evidence="1 2">
    <name type="scientific">Guptibacillus hwajinpoensis</name>
    <dbReference type="NCBI Taxonomy" id="208199"/>
    <lineage>
        <taxon>Bacteria</taxon>
        <taxon>Bacillati</taxon>
        <taxon>Bacillota</taxon>
        <taxon>Bacilli</taxon>
        <taxon>Bacillales</taxon>
        <taxon>Guptibacillaceae</taxon>
        <taxon>Guptibacillus</taxon>
    </lineage>
</organism>
<gene>
    <name evidence="1" type="ORF">AB986_07840</name>
</gene>
<dbReference type="OrthoDB" id="2911192at2"/>
<accession>A0A0J6CS81</accession>
<comment type="caution">
    <text evidence="1">The sequence shown here is derived from an EMBL/GenBank/DDBJ whole genome shotgun (WGS) entry which is preliminary data.</text>
</comment>
<dbReference type="EMBL" id="LELK01000001">
    <property type="protein sequence ID" value="KMM39131.1"/>
    <property type="molecule type" value="Genomic_DNA"/>
</dbReference>
<name>A0A0J6CS81_9BACL</name>
<keyword evidence="2" id="KW-1185">Reference proteome</keyword>
<reference evidence="1" key="1">
    <citation type="submission" date="2015-06" db="EMBL/GenBank/DDBJ databases">
        <authorList>
            <person name="Liu B."/>
            <person name="Wang J."/>
            <person name="Zhu Y."/>
            <person name="Liu G."/>
            <person name="Chen Q."/>
            <person name="Zheng C."/>
            <person name="Che J."/>
            <person name="Ge C."/>
            <person name="Shi H."/>
            <person name="Pan Z."/>
            <person name="Liu X."/>
        </authorList>
    </citation>
    <scope>NUCLEOTIDE SEQUENCE [LARGE SCALE GENOMIC DNA]</scope>
    <source>
        <strain evidence="1">DSM 16346</strain>
    </source>
</reference>
<dbReference type="AlphaFoldDB" id="A0A0J6CS81"/>
<dbReference type="GeneID" id="301328189"/>
<dbReference type="RefSeq" id="WP_152670940.1">
    <property type="nucleotide sequence ID" value="NZ_CP119526.1"/>
</dbReference>
<proteinExistence type="predicted"/>
<evidence type="ECO:0000313" key="1">
    <source>
        <dbReference type="EMBL" id="KMM39131.1"/>
    </source>
</evidence>